<evidence type="ECO:0000256" key="1">
    <source>
        <dbReference type="ARBA" id="ARBA00009528"/>
    </source>
</evidence>
<dbReference type="RefSeq" id="WP_015236986.1">
    <property type="nucleotide sequence ID" value="NC_019793.1"/>
</dbReference>
<accession>L0A482</accession>
<dbReference type="PANTHER" id="PTHR11963:SF23">
    <property type="entry name" value="CYTOSOL AMINOPEPTIDASE"/>
    <property type="match status" value="1"/>
</dbReference>
<keyword evidence="2 6" id="KW-0031">Aminopeptidase</keyword>
<dbReference type="HOGENOM" id="CLU_013734_7_0_0"/>
<dbReference type="SUPFAM" id="SSF53187">
    <property type="entry name" value="Zn-dependent exopeptidases"/>
    <property type="match status" value="1"/>
</dbReference>
<sequence>MQLQSDVVGTADLQLVFVQAGAPMGAPDFGADFAALLARVAREVQDDQLSPIRWTEGDLTLASMPEDAQSARRLGVLLARAARELGARSVRVNELPADLAYELALGVQLGAYRFTRFKSDEKPQLEQLSVGGLRHEDVQRVDAVAQGVTLARDLVNLPFSALDARGLARVAAQLSEAHALELEVWDRAECEVRGLGLFLAVAQGTSHEPQFIQLRHRPEKATRVIALVGKGVMFDTGGYSLKTSQGMVTMKCDMGGAAAVLGAMKTVALLAPQVEVRAYVAATDNAVSDHAMRPGDIFRGASGKTVEVTNTDAEGRLTLADALAVADDDAPDAIIDLATLTGAKVTALGEDIAALFANDDALARELLSAAGRAGEPLWQLPLHAPYLKGYQKGPADLKNSDLKPAGGSIKAALFMQEFVTRPWAHLDIAGNALSESENDFGPAGGTGYGVMTLVELIAPRA</sequence>
<dbReference type="eggNOG" id="COG0260">
    <property type="taxonomic scope" value="Bacteria"/>
</dbReference>
<dbReference type="Pfam" id="PF00883">
    <property type="entry name" value="Peptidase_M17"/>
    <property type="match status" value="1"/>
</dbReference>
<dbReference type="GO" id="GO:0070006">
    <property type="term" value="F:metalloaminopeptidase activity"/>
    <property type="evidence" value="ECO:0007669"/>
    <property type="project" value="InterPro"/>
</dbReference>
<dbReference type="STRING" id="937777.Deipe_3245"/>
<dbReference type="InterPro" id="IPR043472">
    <property type="entry name" value="Macro_dom-like"/>
</dbReference>
<dbReference type="InterPro" id="IPR000819">
    <property type="entry name" value="Peptidase_M17_C"/>
</dbReference>
<keyword evidence="4" id="KW-0378">Hydrolase</keyword>
<dbReference type="PANTHER" id="PTHR11963">
    <property type="entry name" value="LEUCINE AMINOPEPTIDASE-RELATED"/>
    <property type="match status" value="1"/>
</dbReference>
<dbReference type="OrthoDB" id="9809354at2"/>
<reference evidence="7" key="1">
    <citation type="submission" date="2012-03" db="EMBL/GenBank/DDBJ databases">
        <title>Complete sequence of chromosome of Deinococcus peraridilitoris DSM 19664.</title>
        <authorList>
            <person name="Lucas S."/>
            <person name="Copeland A."/>
            <person name="Lapidus A."/>
            <person name="Glavina del Rio T."/>
            <person name="Dalin E."/>
            <person name="Tice H."/>
            <person name="Bruce D."/>
            <person name="Goodwin L."/>
            <person name="Pitluck S."/>
            <person name="Peters L."/>
            <person name="Mikhailova N."/>
            <person name="Lu M."/>
            <person name="Kyrpides N."/>
            <person name="Mavromatis K."/>
            <person name="Ivanova N."/>
            <person name="Brettin T."/>
            <person name="Detter J.C."/>
            <person name="Han C."/>
            <person name="Larimer F."/>
            <person name="Land M."/>
            <person name="Hauser L."/>
            <person name="Markowitz V."/>
            <person name="Cheng J.-F."/>
            <person name="Hugenholtz P."/>
            <person name="Woyke T."/>
            <person name="Wu D."/>
            <person name="Pukall R."/>
            <person name="Steenblock K."/>
            <person name="Brambilla E."/>
            <person name="Klenk H.-P."/>
            <person name="Eisen J.A."/>
        </authorList>
    </citation>
    <scope>NUCLEOTIDE SEQUENCE [LARGE SCALE GENOMIC DNA]</scope>
    <source>
        <strain evidence="7">DSM 19664 / LMG 22246 / CIP 109416 / KR-200</strain>
    </source>
</reference>
<dbReference type="EMBL" id="CP003382">
    <property type="protein sequence ID" value="AFZ68688.1"/>
    <property type="molecule type" value="Genomic_DNA"/>
</dbReference>
<dbReference type="PROSITE" id="PS00631">
    <property type="entry name" value="CYTOSOL_AP"/>
    <property type="match status" value="1"/>
</dbReference>
<gene>
    <name evidence="6" type="ordered locus">Deipe_3245</name>
</gene>
<evidence type="ECO:0000256" key="4">
    <source>
        <dbReference type="ARBA" id="ARBA00022801"/>
    </source>
</evidence>
<evidence type="ECO:0000313" key="6">
    <source>
        <dbReference type="EMBL" id="AFZ68688.1"/>
    </source>
</evidence>
<dbReference type="Gene3D" id="3.40.630.10">
    <property type="entry name" value="Zn peptidases"/>
    <property type="match status" value="1"/>
</dbReference>
<protein>
    <submittedName>
        <fullName evidence="6">Leucyl aminopeptidase</fullName>
    </submittedName>
</protein>
<dbReference type="SUPFAM" id="SSF52949">
    <property type="entry name" value="Macro domain-like"/>
    <property type="match status" value="1"/>
</dbReference>
<proteinExistence type="inferred from homology"/>
<dbReference type="AlphaFoldDB" id="L0A482"/>
<organism evidence="6 7">
    <name type="scientific">Deinococcus peraridilitoris (strain DSM 19664 / LMG 22246 / CIP 109416 / KR-200)</name>
    <dbReference type="NCBI Taxonomy" id="937777"/>
    <lineage>
        <taxon>Bacteria</taxon>
        <taxon>Thermotogati</taxon>
        <taxon>Deinococcota</taxon>
        <taxon>Deinococci</taxon>
        <taxon>Deinococcales</taxon>
        <taxon>Deinococcaceae</taxon>
        <taxon>Deinococcus</taxon>
    </lineage>
</organism>
<dbReference type="Proteomes" id="UP000010467">
    <property type="component" value="Chromosome"/>
</dbReference>
<name>L0A482_DEIPD</name>
<evidence type="ECO:0000259" key="5">
    <source>
        <dbReference type="PROSITE" id="PS00631"/>
    </source>
</evidence>
<dbReference type="GO" id="GO:0006508">
    <property type="term" value="P:proteolysis"/>
    <property type="evidence" value="ECO:0007669"/>
    <property type="project" value="UniProtKB-KW"/>
</dbReference>
<dbReference type="PRINTS" id="PR00481">
    <property type="entry name" value="LAMNOPPTDASE"/>
</dbReference>
<dbReference type="PATRIC" id="fig|937777.3.peg.3261"/>
<evidence type="ECO:0000256" key="2">
    <source>
        <dbReference type="ARBA" id="ARBA00022438"/>
    </source>
</evidence>
<dbReference type="InterPro" id="IPR011356">
    <property type="entry name" value="Leucine_aapep/pepB"/>
</dbReference>
<feature type="domain" description="Cytosol aminopeptidase" evidence="5">
    <location>
        <begin position="310"/>
        <end position="317"/>
    </location>
</feature>
<dbReference type="CDD" id="cd00433">
    <property type="entry name" value="Peptidase_M17"/>
    <property type="match status" value="1"/>
</dbReference>
<dbReference type="GO" id="GO:0005737">
    <property type="term" value="C:cytoplasm"/>
    <property type="evidence" value="ECO:0007669"/>
    <property type="project" value="InterPro"/>
</dbReference>
<comment type="similarity">
    <text evidence="1">Belongs to the peptidase M17 family.</text>
</comment>
<dbReference type="GO" id="GO:0030145">
    <property type="term" value="F:manganese ion binding"/>
    <property type="evidence" value="ECO:0007669"/>
    <property type="project" value="InterPro"/>
</dbReference>
<evidence type="ECO:0000256" key="3">
    <source>
        <dbReference type="ARBA" id="ARBA00022670"/>
    </source>
</evidence>
<evidence type="ECO:0000313" key="7">
    <source>
        <dbReference type="Proteomes" id="UP000010467"/>
    </source>
</evidence>
<dbReference type="Gene3D" id="3.40.220.10">
    <property type="entry name" value="Leucine Aminopeptidase, subunit E, domain 1"/>
    <property type="match status" value="1"/>
</dbReference>
<keyword evidence="7" id="KW-1185">Reference proteome</keyword>
<keyword evidence="3" id="KW-0645">Protease</keyword>
<dbReference type="KEGG" id="dpd:Deipe_3245"/>